<comment type="caution">
    <text evidence="4">The sequence shown here is derived from an EMBL/GenBank/DDBJ whole genome shotgun (WGS) entry which is preliminary data.</text>
</comment>
<evidence type="ECO:0000313" key="4">
    <source>
        <dbReference type="EMBL" id="OAA91212.1"/>
    </source>
</evidence>
<evidence type="ECO:0000256" key="1">
    <source>
        <dbReference type="ARBA" id="ARBA00004953"/>
    </source>
</evidence>
<gene>
    <name evidence="4" type="ORF">WY13_00776</name>
</gene>
<proteinExistence type="predicted"/>
<keyword evidence="3" id="KW-0560">Oxidoreductase</keyword>
<sequence length="258" mass="29486">MIGLILGTSEGRKILSLLNEFTSDIFVSTATEYGGELLKEYKYAYMNNKPLDLHELISELREKGVKVLVDASHPYAVEVTKNVIKACNELNIQYIRYERPSCIEEFKNEDKVVEVEDYNELKLKLKEIKGTILNTTGSKSLDKVLGLKLKNRIIYRVLPSVKVIKECNDRKIDLGDIIALKGPVSYELNCAFIKDYEAEAMLLKDSGREGGTYEKIRACLDCGIYAFIIGRKKMNYNNINVFYNVNELVKYIKTIKNL</sequence>
<dbReference type="PANTHER" id="PTHR36925:SF1">
    <property type="entry name" value="COBALT-PRECORRIN-6A REDUCTASE"/>
    <property type="match status" value="1"/>
</dbReference>
<dbReference type="PATRIC" id="fig|1538.10.peg.1276"/>
<evidence type="ECO:0000256" key="3">
    <source>
        <dbReference type="ARBA" id="ARBA00023002"/>
    </source>
</evidence>
<dbReference type="UniPathway" id="UPA00148"/>
<keyword evidence="2" id="KW-0169">Cobalamin biosynthesis</keyword>
<comment type="pathway">
    <text evidence="1">Cofactor biosynthesis; adenosylcobalamin biosynthesis.</text>
</comment>
<dbReference type="PROSITE" id="PS51014">
    <property type="entry name" value="COBK_CBIJ"/>
    <property type="match status" value="1"/>
</dbReference>
<name>A0A162L521_9CLOT</name>
<dbReference type="PANTHER" id="PTHR36925">
    <property type="entry name" value="COBALT-PRECORRIN-6A REDUCTASE"/>
    <property type="match status" value="1"/>
</dbReference>
<evidence type="ECO:0000313" key="5">
    <source>
        <dbReference type="Proteomes" id="UP000077407"/>
    </source>
</evidence>
<dbReference type="RefSeq" id="WP_063554374.1">
    <property type="nucleotide sequence ID" value="NZ_LITT01000007.1"/>
</dbReference>
<dbReference type="InterPro" id="IPR003723">
    <property type="entry name" value="Precorrin-6x_reduct"/>
</dbReference>
<dbReference type="AlphaFoldDB" id="A0A162L521"/>
<accession>A0A162L521</accession>
<dbReference type="Proteomes" id="UP000077407">
    <property type="component" value="Unassembled WGS sequence"/>
</dbReference>
<protein>
    <submittedName>
        <fullName evidence="4">Cobalt-precorrin-6x reductase</fullName>
    </submittedName>
</protein>
<dbReference type="OrthoDB" id="9780707at2"/>
<dbReference type="NCBIfam" id="TIGR00715">
    <property type="entry name" value="precor6x_red"/>
    <property type="match status" value="1"/>
</dbReference>
<dbReference type="GO" id="GO:0016994">
    <property type="term" value="F:precorrin-6A reductase activity"/>
    <property type="evidence" value="ECO:0007669"/>
    <property type="project" value="InterPro"/>
</dbReference>
<dbReference type="EMBL" id="LITT01000007">
    <property type="protein sequence ID" value="OAA91212.1"/>
    <property type="molecule type" value="Genomic_DNA"/>
</dbReference>
<evidence type="ECO:0000256" key="2">
    <source>
        <dbReference type="ARBA" id="ARBA00022573"/>
    </source>
</evidence>
<dbReference type="GO" id="GO:0009236">
    <property type="term" value="P:cobalamin biosynthetic process"/>
    <property type="evidence" value="ECO:0007669"/>
    <property type="project" value="UniProtKB-UniPathway"/>
</dbReference>
<organism evidence="4 5">
    <name type="scientific">Clostridium ljungdahlii</name>
    <dbReference type="NCBI Taxonomy" id="1538"/>
    <lineage>
        <taxon>Bacteria</taxon>
        <taxon>Bacillati</taxon>
        <taxon>Bacillota</taxon>
        <taxon>Clostridia</taxon>
        <taxon>Eubacteriales</taxon>
        <taxon>Clostridiaceae</taxon>
        <taxon>Clostridium</taxon>
    </lineage>
</organism>
<dbReference type="Pfam" id="PF02571">
    <property type="entry name" value="CbiJ"/>
    <property type="match status" value="1"/>
</dbReference>
<reference evidence="4 5" key="1">
    <citation type="journal article" date="2015" name="Biotechnol. Bioeng.">
        <title>Genome sequence and phenotypic characterization of Caulobacter segnis.</title>
        <authorList>
            <person name="Patel S."/>
            <person name="Fletcher B."/>
            <person name="Scott D.C."/>
            <person name="Ely B."/>
        </authorList>
    </citation>
    <scope>NUCLEOTIDE SEQUENCE [LARGE SCALE GENOMIC DNA]</scope>
    <source>
        <strain evidence="4 5">ERI-2</strain>
    </source>
</reference>
<dbReference type="NCBIfam" id="NF005970">
    <property type="entry name" value="PRK08057.1-4"/>
    <property type="match status" value="1"/>
</dbReference>